<gene>
    <name evidence="3" type="ORF">LDH80_04055</name>
</gene>
<dbReference type="GeneID" id="95598589"/>
<name>A0ABY6QRR8_9ACTN</name>
<reference evidence="3" key="1">
    <citation type="submission" date="2021-09" db="EMBL/GenBank/DDBJ databases">
        <title>Complete genome sequence and metabolic characterization of Streptomyces tanashiensis DSM 731 the producer of antibacterial Kalafungin and diverse secondary metabolites.</title>
        <authorList>
            <person name="Abbasi M.N."/>
            <person name="Anwar M.N."/>
            <person name="Alam K."/>
            <person name="Shoaib M."/>
            <person name="Lin Z."/>
            <person name="Hayat M."/>
            <person name="Ali M.I."/>
            <person name="Malik H.M.T."/>
            <person name="Ahmed I."/>
            <person name="Li A."/>
            <person name="Hailong Wang H."/>
            <person name="Zhang Y."/>
        </authorList>
    </citation>
    <scope>NUCLEOTIDE SEQUENCE</scope>
    <source>
        <strain evidence="3">Kala</strain>
    </source>
</reference>
<evidence type="ECO:0000256" key="2">
    <source>
        <dbReference type="SAM" id="Phobius"/>
    </source>
</evidence>
<evidence type="ECO:0000313" key="4">
    <source>
        <dbReference type="Proteomes" id="UP001164506"/>
    </source>
</evidence>
<dbReference type="Gene3D" id="2.60.120.200">
    <property type="match status" value="1"/>
</dbReference>
<feature type="transmembrane region" description="Helical" evidence="2">
    <location>
        <begin position="478"/>
        <end position="499"/>
    </location>
</feature>
<keyword evidence="2" id="KW-0472">Membrane</keyword>
<keyword evidence="2" id="KW-1133">Transmembrane helix</keyword>
<sequence length="533" mass="54867">MSSTNALRHAVHREWTGFRRPGRIVAMAAAMAAVIVLGLFYAFGNHASCDGPCPSDPHGPDGSLVNDQFSLMHQDLGENGSITVRMTSMKGTITYPPPHHDKLVPGLVPWAKAGIIIKDGVRPGSSYAALMVTGGHGVRMQYDYRHDIAGSAGNGDGVSARTPRWLRLTRSGDTVTGHESADGRRWAKVGTARLPGLPETVQVGLFATSPGDLTLVGTGLGGATEQVRWTQAGGAFDHVGLKGTVTGAGWRSDTVGEANRTDWEKYFQASGAVEKNGTVTVTGAGDIGPAGTEDGARPVERTLGGLGLALISVLVVAVRLATTAYRREATGGAPVTRGELAAKTIVVAGVTFVTGLLAVGIVVPVGAAVLKGNGIPVLGVSALTGARVVVGTAAALALSAVLALALGALLRRAWLAVPVAVLAVVVPYVVTSFPLLADGAAQWLLRVTPAAGFAVQQSLVEHPQVIAHYAPSTGYFPLPWWAGVGVLGAYAALLLGLALRRLPQGGTSPAVPGRGTGRGREDSGQVPRSQDPR</sequence>
<feature type="transmembrane region" description="Helical" evidence="2">
    <location>
        <begin position="345"/>
        <end position="370"/>
    </location>
</feature>
<evidence type="ECO:0000313" key="3">
    <source>
        <dbReference type="EMBL" id="UZX19939.1"/>
    </source>
</evidence>
<feature type="transmembrane region" description="Helical" evidence="2">
    <location>
        <begin position="413"/>
        <end position="437"/>
    </location>
</feature>
<keyword evidence="2" id="KW-0812">Transmembrane</keyword>
<proteinExistence type="predicted"/>
<dbReference type="Proteomes" id="UP001164506">
    <property type="component" value="Chromosome"/>
</dbReference>
<organism evidence="3 4">
    <name type="scientific">Streptomyces tanashiensis</name>
    <dbReference type="NCBI Taxonomy" id="67367"/>
    <lineage>
        <taxon>Bacteria</taxon>
        <taxon>Bacillati</taxon>
        <taxon>Actinomycetota</taxon>
        <taxon>Actinomycetes</taxon>
        <taxon>Kitasatosporales</taxon>
        <taxon>Streptomycetaceae</taxon>
        <taxon>Streptomyces</taxon>
    </lineage>
</organism>
<dbReference type="RefSeq" id="WP_267258115.1">
    <property type="nucleotide sequence ID" value="NZ_CP084204.1"/>
</dbReference>
<protein>
    <submittedName>
        <fullName evidence="3">DUF1349 domain-containing protein</fullName>
    </submittedName>
</protein>
<feature type="transmembrane region" description="Helical" evidence="2">
    <location>
        <begin position="303"/>
        <end position="325"/>
    </location>
</feature>
<feature type="transmembrane region" description="Helical" evidence="2">
    <location>
        <begin position="21"/>
        <end position="43"/>
    </location>
</feature>
<dbReference type="EMBL" id="CP084204">
    <property type="protein sequence ID" value="UZX19939.1"/>
    <property type="molecule type" value="Genomic_DNA"/>
</dbReference>
<keyword evidence="4" id="KW-1185">Reference proteome</keyword>
<accession>A0ABY6QRR8</accession>
<evidence type="ECO:0000256" key="1">
    <source>
        <dbReference type="SAM" id="MobiDB-lite"/>
    </source>
</evidence>
<feature type="transmembrane region" description="Helical" evidence="2">
    <location>
        <begin position="382"/>
        <end position="406"/>
    </location>
</feature>
<feature type="region of interest" description="Disordered" evidence="1">
    <location>
        <begin position="506"/>
        <end position="533"/>
    </location>
</feature>